<dbReference type="STRING" id="1123062.SAMN02745775_10218"/>
<keyword evidence="1" id="KW-0732">Signal</keyword>
<feature type="chain" id="PRO_5011704862" evidence="1">
    <location>
        <begin position="22"/>
        <end position="385"/>
    </location>
</feature>
<dbReference type="EMBL" id="FOSQ01000002">
    <property type="protein sequence ID" value="SFK37371.1"/>
    <property type="molecule type" value="Genomic_DNA"/>
</dbReference>
<dbReference type="InterPro" id="IPR011048">
    <property type="entry name" value="Haem_d1_sf"/>
</dbReference>
<proteinExistence type="predicted"/>
<dbReference type="OrthoDB" id="916694at2"/>
<dbReference type="PANTHER" id="PTHR47197">
    <property type="entry name" value="PROTEIN NIRF"/>
    <property type="match status" value="1"/>
</dbReference>
<dbReference type="InterPro" id="IPR051200">
    <property type="entry name" value="Host-pathogen_enzymatic-act"/>
</dbReference>
<dbReference type="SUPFAM" id="SSF51004">
    <property type="entry name" value="C-terminal (heme d1) domain of cytochrome cd1-nitrite reductase"/>
    <property type="match status" value="1"/>
</dbReference>
<evidence type="ECO:0000256" key="1">
    <source>
        <dbReference type="SAM" id="SignalP"/>
    </source>
</evidence>
<dbReference type="Proteomes" id="UP000199473">
    <property type="component" value="Unassembled WGS sequence"/>
</dbReference>
<dbReference type="RefSeq" id="WP_092957667.1">
    <property type="nucleotide sequence ID" value="NZ_FOSQ01000002.1"/>
</dbReference>
<keyword evidence="3" id="KW-1185">Reference proteome</keyword>
<evidence type="ECO:0000313" key="2">
    <source>
        <dbReference type="EMBL" id="SFK37371.1"/>
    </source>
</evidence>
<accession>A0A1I3Z187</accession>
<evidence type="ECO:0000313" key="3">
    <source>
        <dbReference type="Proteomes" id="UP000199473"/>
    </source>
</evidence>
<reference evidence="2 3" key="1">
    <citation type="submission" date="2016-10" db="EMBL/GenBank/DDBJ databases">
        <authorList>
            <person name="de Groot N.N."/>
        </authorList>
    </citation>
    <scope>NUCLEOTIDE SEQUENCE [LARGE SCALE GENOMIC DNA]</scope>
    <source>
        <strain evidence="2 3">DSM 19981</strain>
    </source>
</reference>
<dbReference type="Pfam" id="PF10282">
    <property type="entry name" value="Lactonase"/>
    <property type="match status" value="1"/>
</dbReference>
<gene>
    <name evidence="2" type="ORF">SAMN02745775_10218</name>
</gene>
<organism evidence="2 3">
    <name type="scientific">Falsiroseomonas stagni DSM 19981</name>
    <dbReference type="NCBI Taxonomy" id="1123062"/>
    <lineage>
        <taxon>Bacteria</taxon>
        <taxon>Pseudomonadati</taxon>
        <taxon>Pseudomonadota</taxon>
        <taxon>Alphaproteobacteria</taxon>
        <taxon>Acetobacterales</taxon>
        <taxon>Roseomonadaceae</taxon>
        <taxon>Falsiroseomonas</taxon>
    </lineage>
</organism>
<dbReference type="InterPro" id="IPR019405">
    <property type="entry name" value="Lactonase_7-beta_prop"/>
</dbReference>
<feature type="signal peptide" evidence="1">
    <location>
        <begin position="1"/>
        <end position="21"/>
    </location>
</feature>
<dbReference type="Gene3D" id="2.130.10.10">
    <property type="entry name" value="YVTN repeat-like/Quinoprotein amine dehydrogenase"/>
    <property type="match status" value="2"/>
</dbReference>
<dbReference type="PANTHER" id="PTHR47197:SF3">
    <property type="entry name" value="DIHYDRO-HEME D1 DEHYDROGENASE"/>
    <property type="match status" value="1"/>
</dbReference>
<dbReference type="AlphaFoldDB" id="A0A1I3Z187"/>
<sequence>MKTTLLAGAALLALAAVPAQAQLVASANDAKARLINGMTVIAASPPADTVTVFDFSATPPRQVAEVEAPVSVVGPPSSITLTPDERLVLVTANQRIDPANDSRTVPHNVLSVIDLRATPPAVVQTLETGRGPAGIAVNRTGTLALVANREAGTVSVFRIRDGRLEAVGTVEIGPAATGVSAVAITPDGRHALVTRDGDFFIHVLAINGENVTRTNRTISAGLRPYGIGIAPDGTWAAVANIGRGGGDEDTISLISLRGDPATWRVVHTLTVGQTPEGITVSPDGKLVAVTVMNGSNKAENSPFRGPGLVRTYRVENMRFVPAGEGRVGTWSQGAVFNTAGRMMMVGNMVEQSLNVFSVAEDGALAPVGQTLPLPGGSAALGSAPR</sequence>
<dbReference type="InterPro" id="IPR015943">
    <property type="entry name" value="WD40/YVTN_repeat-like_dom_sf"/>
</dbReference>
<protein>
    <submittedName>
        <fullName evidence="2">Lactonase, 7-bladed beta-propeller</fullName>
    </submittedName>
</protein>
<name>A0A1I3Z187_9PROT</name>